<dbReference type="InterPro" id="IPR023352">
    <property type="entry name" value="MAPEG-like_dom_sf"/>
</dbReference>
<dbReference type="GO" id="GO:0005635">
    <property type="term" value="C:nuclear envelope"/>
    <property type="evidence" value="ECO:0007669"/>
    <property type="project" value="TreeGrafter"/>
</dbReference>
<evidence type="ECO:0000313" key="25">
    <source>
        <dbReference type="RefSeq" id="XP_010795718.1"/>
    </source>
</evidence>
<evidence type="ECO:0000256" key="23">
    <source>
        <dbReference type="SAM" id="Phobius"/>
    </source>
</evidence>
<evidence type="ECO:0000256" key="22">
    <source>
        <dbReference type="ARBA" id="ARBA00076908"/>
    </source>
</evidence>
<dbReference type="Pfam" id="PF01124">
    <property type="entry name" value="MAPEG"/>
    <property type="match status" value="1"/>
</dbReference>
<evidence type="ECO:0000256" key="13">
    <source>
        <dbReference type="ARBA" id="ARBA00023288"/>
    </source>
</evidence>
<comment type="catalytic activity">
    <reaction evidence="18">
        <text>leukotriene C4 = leukotriene A4 + glutathione</text>
        <dbReference type="Rhea" id="RHEA:17617"/>
        <dbReference type="ChEBI" id="CHEBI:57463"/>
        <dbReference type="ChEBI" id="CHEBI:57925"/>
        <dbReference type="ChEBI" id="CHEBI:57973"/>
        <dbReference type="EC" id="4.4.1.20"/>
    </reaction>
    <physiologicalReaction direction="right-to-left" evidence="18">
        <dbReference type="Rhea" id="RHEA:17619"/>
    </physiologicalReaction>
</comment>
<evidence type="ECO:0000256" key="6">
    <source>
        <dbReference type="ARBA" id="ARBA00022989"/>
    </source>
</evidence>
<evidence type="ECO:0000313" key="24">
    <source>
        <dbReference type="Proteomes" id="UP000504611"/>
    </source>
</evidence>
<dbReference type="GO" id="GO:0004602">
    <property type="term" value="F:glutathione peroxidase activity"/>
    <property type="evidence" value="ECO:0007669"/>
    <property type="project" value="TreeGrafter"/>
</dbReference>
<comment type="catalytic activity">
    <reaction evidence="19">
        <text>15-deoxy-Delta(12,14)-prostaglandin J2 + glutathione = 15-deoxy-Delta(12,14)-prostaglandin J2-S-(R)-glutathione</text>
        <dbReference type="Rhea" id="RHEA:75963"/>
        <dbReference type="ChEBI" id="CHEBI:57925"/>
        <dbReference type="ChEBI" id="CHEBI:85236"/>
        <dbReference type="ChEBI" id="CHEBI:194498"/>
    </reaction>
    <physiologicalReaction direction="left-to-right" evidence="19">
        <dbReference type="Rhea" id="RHEA:75964"/>
    </physiologicalReaction>
</comment>
<gene>
    <name evidence="25" type="primary">mgst3a</name>
</gene>
<evidence type="ECO:0000256" key="3">
    <source>
        <dbReference type="ARBA" id="ARBA00022679"/>
    </source>
</evidence>
<evidence type="ECO:0000256" key="14">
    <source>
        <dbReference type="ARBA" id="ARBA00037884"/>
    </source>
</evidence>
<evidence type="ECO:0000256" key="19">
    <source>
        <dbReference type="ARBA" id="ARBA00051411"/>
    </source>
</evidence>
<accession>A0A6I9Q6C0</accession>
<comment type="pathway">
    <text evidence="15">Lipid metabolism; arachidonate metabolism.</text>
</comment>
<comment type="pathway">
    <text evidence="14">Lipid metabolism; leukotriene C4 biosynthesis.</text>
</comment>
<dbReference type="GO" id="GO:0005783">
    <property type="term" value="C:endoplasmic reticulum"/>
    <property type="evidence" value="ECO:0007669"/>
    <property type="project" value="TreeGrafter"/>
</dbReference>
<dbReference type="OrthoDB" id="410651at2759"/>
<dbReference type="InterPro" id="IPR001129">
    <property type="entry name" value="Membr-assoc_MAPEG"/>
</dbReference>
<dbReference type="CTD" id="406736"/>
<dbReference type="Proteomes" id="UP000504611">
    <property type="component" value="Unplaced"/>
</dbReference>
<evidence type="ECO:0000256" key="12">
    <source>
        <dbReference type="ARBA" id="ARBA00023239"/>
    </source>
</evidence>
<dbReference type="GO" id="GO:0005741">
    <property type="term" value="C:mitochondrial outer membrane"/>
    <property type="evidence" value="ECO:0007669"/>
    <property type="project" value="UniProtKB-SubCell"/>
</dbReference>
<keyword evidence="3" id="KW-0808">Transferase</keyword>
<dbReference type="GeneID" id="104967882"/>
<sequence length="153" mass="16746">MVALSKEYGYVVLTGVASIAMIGHLAIKVGKARKKYKIDYPQMYSDDPENGNIFNCIQRAHQNTLEIYPAFLFCLAIGGLHAPRLASGLGVVWIISREVYAHGYSTGDPKKRMRGAFGNVAFLGLMLTTICHGRTLLGWTGPRMGPFCQASCC</sequence>
<evidence type="ECO:0000256" key="18">
    <source>
        <dbReference type="ARBA" id="ARBA00049298"/>
    </source>
</evidence>
<evidence type="ECO:0000256" key="17">
    <source>
        <dbReference type="ARBA" id="ARBA00043664"/>
    </source>
</evidence>
<comment type="similarity">
    <text evidence="2">Belongs to the MAPEG family.</text>
</comment>
<evidence type="ECO:0000256" key="5">
    <source>
        <dbReference type="ARBA" id="ARBA00022787"/>
    </source>
</evidence>
<evidence type="ECO:0000256" key="2">
    <source>
        <dbReference type="ARBA" id="ARBA00010459"/>
    </source>
</evidence>
<dbReference type="GO" id="GO:0006691">
    <property type="term" value="P:leukotriene metabolic process"/>
    <property type="evidence" value="ECO:0007669"/>
    <property type="project" value="UniProtKB-ARBA"/>
</dbReference>
<dbReference type="GO" id="GO:0004364">
    <property type="term" value="F:glutathione transferase activity"/>
    <property type="evidence" value="ECO:0007669"/>
    <property type="project" value="TreeGrafter"/>
</dbReference>
<evidence type="ECO:0000256" key="8">
    <source>
        <dbReference type="ARBA" id="ARBA00023098"/>
    </source>
</evidence>
<reference evidence="25" key="1">
    <citation type="submission" date="2025-08" db="UniProtKB">
        <authorList>
            <consortium name="RefSeq"/>
        </authorList>
    </citation>
    <scope>IDENTIFICATION</scope>
    <source>
        <tissue evidence="25">Muscle</tissue>
    </source>
</reference>
<proteinExistence type="inferred from homology"/>
<evidence type="ECO:0000256" key="21">
    <source>
        <dbReference type="ARBA" id="ARBA00075145"/>
    </source>
</evidence>
<comment type="catalytic activity">
    <reaction evidence="17">
        <text>(5S)-hydroperoxy-(6E,8Z,11Z,14Z)-eicosatetraenoate + 2 glutathione = (5S)-hydroxy-(6E,8Z,11Z,14Z)-eicosatetraenoate + glutathione disulfide + H2O</text>
        <dbReference type="Rhea" id="RHEA:48620"/>
        <dbReference type="ChEBI" id="CHEBI:15377"/>
        <dbReference type="ChEBI" id="CHEBI:57450"/>
        <dbReference type="ChEBI" id="CHEBI:57925"/>
        <dbReference type="ChEBI" id="CHEBI:58297"/>
        <dbReference type="ChEBI" id="CHEBI:90632"/>
    </reaction>
    <physiologicalReaction direction="left-to-right" evidence="17">
        <dbReference type="Rhea" id="RHEA:48621"/>
    </physiologicalReaction>
</comment>
<dbReference type="GO" id="GO:0004464">
    <property type="term" value="F:leukotriene-C4 synthase activity"/>
    <property type="evidence" value="ECO:0007669"/>
    <property type="project" value="UniProtKB-EC"/>
</dbReference>
<keyword evidence="6 23" id="KW-1133">Transmembrane helix</keyword>
<keyword evidence="11" id="KW-0564">Palmitate</keyword>
<keyword evidence="8" id="KW-0443">Lipid metabolism</keyword>
<keyword evidence="13" id="KW-0449">Lipoprotein</keyword>
<comment type="subcellular location">
    <subcellularLocation>
        <location evidence="1">Mitochondrion outer membrane</location>
        <topology evidence="1">Multi-pass membrane protein</topology>
    </subcellularLocation>
</comment>
<protein>
    <recommendedName>
        <fullName evidence="20">Glutathione S-transferase 3, mitochondrial</fullName>
        <ecNumber evidence="16">4.4.1.20</ecNumber>
    </recommendedName>
    <alternativeName>
        <fullName evidence="21">Glutathione peroxidase MGST3</fullName>
    </alternativeName>
    <alternativeName>
        <fullName evidence="22">LTC4 synthase MGST3</fullName>
    </alternativeName>
</protein>
<feature type="transmembrane region" description="Helical" evidence="23">
    <location>
        <begin position="7"/>
        <end position="27"/>
    </location>
</feature>
<keyword evidence="4 23" id="KW-0812">Transmembrane</keyword>
<dbReference type="GO" id="GO:0006629">
    <property type="term" value="P:lipid metabolic process"/>
    <property type="evidence" value="ECO:0007669"/>
    <property type="project" value="UniProtKB-KW"/>
</dbReference>
<evidence type="ECO:0000256" key="16">
    <source>
        <dbReference type="ARBA" id="ARBA00039056"/>
    </source>
</evidence>
<dbReference type="PANTHER" id="PTHR10250">
    <property type="entry name" value="MICROSOMAL GLUTATHIONE S-TRANSFERASE"/>
    <property type="match status" value="1"/>
</dbReference>
<dbReference type="FunFam" id="1.20.120.550:FF:000004">
    <property type="entry name" value="Microsomal glutathione S-transferase 3"/>
    <property type="match status" value="1"/>
</dbReference>
<dbReference type="KEGG" id="ncc:104967882"/>
<name>A0A6I9Q6C0_9TELE</name>
<keyword evidence="7" id="KW-0560">Oxidoreductase</keyword>
<feature type="transmembrane region" description="Helical" evidence="23">
    <location>
        <begin position="116"/>
        <end position="137"/>
    </location>
</feature>
<organism evidence="24 25">
    <name type="scientific">Notothenia coriiceps</name>
    <name type="common">black rockcod</name>
    <dbReference type="NCBI Taxonomy" id="8208"/>
    <lineage>
        <taxon>Eukaryota</taxon>
        <taxon>Metazoa</taxon>
        <taxon>Chordata</taxon>
        <taxon>Craniata</taxon>
        <taxon>Vertebrata</taxon>
        <taxon>Euteleostomi</taxon>
        <taxon>Actinopterygii</taxon>
        <taxon>Neopterygii</taxon>
        <taxon>Teleostei</taxon>
        <taxon>Neoteleostei</taxon>
        <taxon>Acanthomorphata</taxon>
        <taxon>Eupercaria</taxon>
        <taxon>Perciformes</taxon>
        <taxon>Notothenioidei</taxon>
        <taxon>Nototheniidae</taxon>
        <taxon>Notothenia</taxon>
    </lineage>
</organism>
<evidence type="ECO:0000256" key="4">
    <source>
        <dbReference type="ARBA" id="ARBA00022692"/>
    </source>
</evidence>
<keyword evidence="5" id="KW-1000">Mitochondrion outer membrane</keyword>
<dbReference type="InterPro" id="IPR050997">
    <property type="entry name" value="MAPEG"/>
</dbReference>
<dbReference type="SUPFAM" id="SSF161084">
    <property type="entry name" value="MAPEG domain-like"/>
    <property type="match status" value="1"/>
</dbReference>
<keyword evidence="10 23" id="KW-0472">Membrane</keyword>
<dbReference type="AlphaFoldDB" id="A0A6I9Q6C0"/>
<evidence type="ECO:0000256" key="1">
    <source>
        <dbReference type="ARBA" id="ARBA00004374"/>
    </source>
</evidence>
<evidence type="ECO:0000256" key="9">
    <source>
        <dbReference type="ARBA" id="ARBA00023128"/>
    </source>
</evidence>
<keyword evidence="12" id="KW-0456">Lyase</keyword>
<evidence type="ECO:0000256" key="10">
    <source>
        <dbReference type="ARBA" id="ARBA00023136"/>
    </source>
</evidence>
<dbReference type="Gene3D" id="1.20.120.550">
    <property type="entry name" value="Membrane associated eicosanoid/glutathione metabolism-like domain"/>
    <property type="match status" value="1"/>
</dbReference>
<keyword evidence="24" id="KW-1185">Reference proteome</keyword>
<dbReference type="PANTHER" id="PTHR10250:SF26">
    <property type="entry name" value="GLUTATHIONE S-TRANSFERASE 3, MITOCHONDRIAL"/>
    <property type="match status" value="1"/>
</dbReference>
<evidence type="ECO:0000256" key="11">
    <source>
        <dbReference type="ARBA" id="ARBA00023139"/>
    </source>
</evidence>
<dbReference type="EC" id="4.4.1.20" evidence="16"/>
<evidence type="ECO:0000256" key="20">
    <source>
        <dbReference type="ARBA" id="ARBA00069748"/>
    </source>
</evidence>
<dbReference type="RefSeq" id="XP_010795718.1">
    <property type="nucleotide sequence ID" value="XM_010797416.1"/>
</dbReference>
<keyword evidence="9" id="KW-0496">Mitochondrion</keyword>
<evidence type="ECO:0000256" key="15">
    <source>
        <dbReference type="ARBA" id="ARBA00037916"/>
    </source>
</evidence>
<evidence type="ECO:0000256" key="7">
    <source>
        <dbReference type="ARBA" id="ARBA00023002"/>
    </source>
</evidence>